<dbReference type="AlphaFoldDB" id="A0A9X5E7D5"/>
<sequence>MNITLLTRRKILGAFFLSGLLLTGSVNYIHQVSAQTPAAETTANSEAYVRDELYFGRSQPGGGEVTEEQWQKFVDTEVTPRFPDGLTVIDAYGQFLNSAGILAREDSKVLILLYVSTPERERSIQEIIDAYKSKFQQESVLRVTDVPARVSF</sequence>
<organism evidence="1 2">
    <name type="scientific">Scytonema millei VB511283</name>
    <dbReference type="NCBI Taxonomy" id="1245923"/>
    <lineage>
        <taxon>Bacteria</taxon>
        <taxon>Bacillati</taxon>
        <taxon>Cyanobacteriota</taxon>
        <taxon>Cyanophyceae</taxon>
        <taxon>Nostocales</taxon>
        <taxon>Scytonemataceae</taxon>
        <taxon>Scytonema</taxon>
    </lineage>
</organism>
<accession>A0A9X5E7D5</accession>
<gene>
    <name evidence="1" type="ORF">QH73_0019195</name>
</gene>
<reference evidence="1 2" key="1">
    <citation type="journal article" date="2015" name="Genome Announc.">
        <title>Draft Genome Sequence of the Terrestrial Cyanobacterium Scytonema millei VB511283, Isolated from Eastern India.</title>
        <authorList>
            <person name="Sen D."/>
            <person name="Chandrababunaidu M.M."/>
            <person name="Singh D."/>
            <person name="Sanghi N."/>
            <person name="Ghorai A."/>
            <person name="Mishra G.P."/>
            <person name="Madduluri M."/>
            <person name="Adhikary S.P."/>
            <person name="Tripathy S."/>
        </authorList>
    </citation>
    <scope>NUCLEOTIDE SEQUENCE [LARGE SCALE GENOMIC DNA]</scope>
    <source>
        <strain evidence="1 2">VB511283</strain>
    </source>
</reference>
<comment type="caution">
    <text evidence="1">The sequence shown here is derived from an EMBL/GenBank/DDBJ whole genome shotgun (WGS) entry which is preliminary data.</text>
</comment>
<dbReference type="EMBL" id="JTJC03000005">
    <property type="protein sequence ID" value="NHC36740.1"/>
    <property type="molecule type" value="Genomic_DNA"/>
</dbReference>
<proteinExistence type="predicted"/>
<name>A0A9X5E7D5_9CYAN</name>
<protein>
    <submittedName>
        <fullName evidence="1">DUF3574 domain-containing protein</fullName>
    </submittedName>
</protein>
<evidence type="ECO:0000313" key="1">
    <source>
        <dbReference type="EMBL" id="NHC36740.1"/>
    </source>
</evidence>
<dbReference type="InterPro" id="IPR021957">
    <property type="entry name" value="DUF3574"/>
</dbReference>
<dbReference type="RefSeq" id="WP_039715863.1">
    <property type="nucleotide sequence ID" value="NZ_JTJC03000005.1"/>
</dbReference>
<dbReference type="OrthoDB" id="794286at2"/>
<dbReference type="Proteomes" id="UP000031532">
    <property type="component" value="Unassembled WGS sequence"/>
</dbReference>
<keyword evidence="2" id="KW-1185">Reference proteome</keyword>
<dbReference type="Pfam" id="PF12098">
    <property type="entry name" value="DUF3574"/>
    <property type="match status" value="1"/>
</dbReference>
<evidence type="ECO:0000313" key="2">
    <source>
        <dbReference type="Proteomes" id="UP000031532"/>
    </source>
</evidence>